<dbReference type="EMBL" id="KV876986">
    <property type="protein sequence ID" value="RZR75576.1"/>
    <property type="molecule type" value="Genomic_DNA"/>
</dbReference>
<name>A0A445MMV9_ENSVE</name>
<sequence>EQRWNFPNVVGHNHFFFKKICPSPPSPRQHHRRRCCPCACGDCPCPPATTLPRGGHPCGRHLHKRRPCKRCRCWRPPLQVVALAGGASARRLPSCGRRNYSRTPLAGWPQAAVCRPLAAAPATWPRTTVAPCVHRAAADHPRVAAPMVRLQAGAAALRAGTGRSRSPLCMGALAAADRPLQGAWTQPAAPLQVAGQPCKGVGRGHAQLPLARASFTAKTQQERVE</sequence>
<organism evidence="1">
    <name type="scientific">Ensete ventricosum</name>
    <name type="common">Abyssinian banana</name>
    <name type="synonym">Musa ensete</name>
    <dbReference type="NCBI Taxonomy" id="4639"/>
    <lineage>
        <taxon>Eukaryota</taxon>
        <taxon>Viridiplantae</taxon>
        <taxon>Streptophyta</taxon>
        <taxon>Embryophyta</taxon>
        <taxon>Tracheophyta</taxon>
        <taxon>Spermatophyta</taxon>
        <taxon>Magnoliopsida</taxon>
        <taxon>Liliopsida</taxon>
        <taxon>Zingiberales</taxon>
        <taxon>Musaceae</taxon>
        <taxon>Ensete</taxon>
    </lineage>
</organism>
<proteinExistence type="predicted"/>
<reference evidence="1" key="1">
    <citation type="journal article" date="2018" name="Data Brief">
        <title>Genome sequence data from 17 accessions of Ensete ventricosum, a staple food crop for millions in Ethiopia.</title>
        <authorList>
            <person name="Yemataw Z."/>
            <person name="Muzemil S."/>
            <person name="Ambachew D."/>
            <person name="Tripathi L."/>
            <person name="Tesfaye K."/>
            <person name="Chala A."/>
            <person name="Farbos A."/>
            <person name="O'Neill P."/>
            <person name="Moore K."/>
            <person name="Grant M."/>
            <person name="Studholme D.J."/>
        </authorList>
    </citation>
    <scope>NUCLEOTIDE SEQUENCE [LARGE SCALE GENOMIC DNA]</scope>
    <source>
        <tissue evidence="1">Leaf</tissue>
    </source>
</reference>
<feature type="non-terminal residue" evidence="1">
    <location>
        <position position="1"/>
    </location>
</feature>
<dbReference type="AlphaFoldDB" id="A0A445MMV9"/>
<evidence type="ECO:0000313" key="1">
    <source>
        <dbReference type="EMBL" id="RZR75576.1"/>
    </source>
</evidence>
<dbReference type="Proteomes" id="UP000290560">
    <property type="component" value="Unassembled WGS sequence"/>
</dbReference>
<gene>
    <name evidence="1" type="ORF">BHM03_00062666</name>
</gene>
<protein>
    <submittedName>
        <fullName evidence="1">Uncharacterized protein</fullName>
    </submittedName>
</protein>
<accession>A0A445MMV9</accession>